<feature type="region of interest" description="Disordered" evidence="1">
    <location>
        <begin position="199"/>
        <end position="221"/>
    </location>
</feature>
<keyword evidence="3" id="KW-1185">Reference proteome</keyword>
<dbReference type="PANTHER" id="PTHR28058">
    <property type="entry name" value="37S RIBOSOMAL PROTEIN MRP51, MITOCHONDRIAL"/>
    <property type="match status" value="1"/>
</dbReference>
<name>A0AAE8SYF0_9PEZI</name>
<dbReference type="InterPro" id="IPR016712">
    <property type="entry name" value="Rbsml_bS1m-like"/>
</dbReference>
<feature type="region of interest" description="Disordered" evidence="1">
    <location>
        <begin position="1"/>
        <end position="67"/>
    </location>
</feature>
<gene>
    <name evidence="2" type="ORF">DNG_08507</name>
</gene>
<feature type="compositionally biased region" description="Polar residues" evidence="1">
    <location>
        <begin position="455"/>
        <end position="465"/>
    </location>
</feature>
<dbReference type="GO" id="GO:0070124">
    <property type="term" value="P:mitochondrial translational initiation"/>
    <property type="evidence" value="ECO:0007669"/>
    <property type="project" value="TreeGrafter"/>
</dbReference>
<feature type="compositionally biased region" description="Basic and acidic residues" evidence="1">
    <location>
        <begin position="417"/>
        <end position="438"/>
    </location>
</feature>
<protein>
    <submittedName>
        <fullName evidence="2">Uncharacterized protein</fullName>
    </submittedName>
</protein>
<evidence type="ECO:0000256" key="1">
    <source>
        <dbReference type="SAM" id="MobiDB-lite"/>
    </source>
</evidence>
<reference evidence="2" key="1">
    <citation type="submission" date="2018-03" db="EMBL/GenBank/DDBJ databases">
        <authorList>
            <person name="Guldener U."/>
        </authorList>
    </citation>
    <scope>NUCLEOTIDE SEQUENCE</scope>
</reference>
<dbReference type="AlphaFoldDB" id="A0AAE8SYF0"/>
<feature type="compositionally biased region" description="Polar residues" evidence="1">
    <location>
        <begin position="49"/>
        <end position="59"/>
    </location>
</feature>
<evidence type="ECO:0000313" key="2">
    <source>
        <dbReference type="EMBL" id="SPO05820.1"/>
    </source>
</evidence>
<dbReference type="Pfam" id="PF11709">
    <property type="entry name" value="Mit_ribos_Mrp51"/>
    <property type="match status" value="1"/>
</dbReference>
<dbReference type="EMBL" id="ONZQ02000014">
    <property type="protein sequence ID" value="SPO05820.1"/>
    <property type="molecule type" value="Genomic_DNA"/>
</dbReference>
<proteinExistence type="predicted"/>
<dbReference type="GO" id="GO:0003735">
    <property type="term" value="F:structural constituent of ribosome"/>
    <property type="evidence" value="ECO:0007669"/>
    <property type="project" value="TreeGrafter"/>
</dbReference>
<organism evidence="2 3">
    <name type="scientific">Cephalotrichum gorgonifer</name>
    <dbReference type="NCBI Taxonomy" id="2041049"/>
    <lineage>
        <taxon>Eukaryota</taxon>
        <taxon>Fungi</taxon>
        <taxon>Dikarya</taxon>
        <taxon>Ascomycota</taxon>
        <taxon>Pezizomycotina</taxon>
        <taxon>Sordariomycetes</taxon>
        <taxon>Hypocreomycetidae</taxon>
        <taxon>Microascales</taxon>
        <taxon>Microascaceae</taxon>
        <taxon>Cephalotrichum</taxon>
    </lineage>
</organism>
<dbReference type="Proteomes" id="UP001187682">
    <property type="component" value="Unassembled WGS sequence"/>
</dbReference>
<accession>A0AAE8SYF0</accession>
<comment type="caution">
    <text evidence="2">The sequence shown here is derived from an EMBL/GenBank/DDBJ whole genome shotgun (WGS) entry which is preliminary data.</text>
</comment>
<sequence>MAARPSRGASLLRTSRMFSMPQPLRGSESGLGLHRQPKTATTAFPLHLSVTTPETSRSTGDWGFKRPLPLRQTTKSSTPFVRVKQVDSIEAITDYGSAAGHTLTLEKFHEMNMPVSAPVLRYEKQKEGKVSVFEESSDRTVSPASLDTNSKSRRWKFDGPWLAGLSEEEFARFLKKKVRSRRAEFRQFLHQRRADELSHAASQKAMDLGADQPPRLSPSDISDEQLSEYIRSLRADRGALYALITQFLDLAPIAAPQTSTNVWTNSLSETLPVVNPYAQGGPPICHPSAGLSYLRTSSFVENHPLYGPQKQHSPVLSRILSPQRGPESPKLGMGGFVTEVPPGTTSFFHRYRDYDAQSKVQGLASFDPTISGGASVYLVPQSAKVSWNGKVTVKVDEATAEAQLVKKELSGNAEIYGEKKRAPREDLGVRDMSGDRLLHPRRTSRRPYFGGKSVLGSSKSYGLER</sequence>
<evidence type="ECO:0000313" key="3">
    <source>
        <dbReference type="Proteomes" id="UP001187682"/>
    </source>
</evidence>
<dbReference type="GO" id="GO:0005763">
    <property type="term" value="C:mitochondrial small ribosomal subunit"/>
    <property type="evidence" value="ECO:0007669"/>
    <property type="project" value="TreeGrafter"/>
</dbReference>
<dbReference type="PANTHER" id="PTHR28058:SF1">
    <property type="entry name" value="SMALL RIBOSOMAL SUBUNIT PROTEIN BS1M"/>
    <property type="match status" value="1"/>
</dbReference>
<feature type="region of interest" description="Disordered" evidence="1">
    <location>
        <begin position="417"/>
        <end position="465"/>
    </location>
</feature>